<proteinExistence type="predicted"/>
<evidence type="ECO:0000256" key="1">
    <source>
        <dbReference type="SAM" id="Phobius"/>
    </source>
</evidence>
<name>A0ABW6BN68_9SPHI</name>
<feature type="transmembrane region" description="Helical" evidence="1">
    <location>
        <begin position="120"/>
        <end position="141"/>
    </location>
</feature>
<keyword evidence="1" id="KW-1133">Transmembrane helix</keyword>
<evidence type="ECO:0000313" key="2">
    <source>
        <dbReference type="EMBL" id="MFD2970093.1"/>
    </source>
</evidence>
<dbReference type="Proteomes" id="UP001597525">
    <property type="component" value="Unassembled WGS sequence"/>
</dbReference>
<dbReference type="RefSeq" id="WP_320183574.1">
    <property type="nucleotide sequence ID" value="NZ_CP138332.1"/>
</dbReference>
<sequence>MKKKDKGKSRTPVFERPVDQHFYTLDQQFGQGNKLIYVLSIGLFFFGVMGLVWMIPFPQFEFLQKHNMQTFLNWGSFYIAILIYLYLRLAPTLSYAMLFTIGILSFFIVQLEYLERAGGPAVWLVSLIFVLLGAVGSYLLARRDHPTLSMQSFWRLLTLGPIWLWSKVFLLLKIKY</sequence>
<gene>
    <name evidence="2" type="ORF">ACFS7Y_22070</name>
</gene>
<feature type="transmembrane region" description="Helical" evidence="1">
    <location>
        <begin position="68"/>
        <end position="87"/>
    </location>
</feature>
<feature type="transmembrane region" description="Helical" evidence="1">
    <location>
        <begin position="94"/>
        <end position="114"/>
    </location>
</feature>
<feature type="transmembrane region" description="Helical" evidence="1">
    <location>
        <begin position="35"/>
        <end position="56"/>
    </location>
</feature>
<comment type="caution">
    <text evidence="2">The sequence shown here is derived from an EMBL/GenBank/DDBJ whole genome shotgun (WGS) entry which is preliminary data.</text>
</comment>
<keyword evidence="1" id="KW-0472">Membrane</keyword>
<keyword evidence="1" id="KW-0812">Transmembrane</keyword>
<organism evidence="2 3">
    <name type="scientific">Sphingobacterium bambusae</name>
    <dbReference type="NCBI Taxonomy" id="662858"/>
    <lineage>
        <taxon>Bacteria</taxon>
        <taxon>Pseudomonadati</taxon>
        <taxon>Bacteroidota</taxon>
        <taxon>Sphingobacteriia</taxon>
        <taxon>Sphingobacteriales</taxon>
        <taxon>Sphingobacteriaceae</taxon>
        <taxon>Sphingobacterium</taxon>
    </lineage>
</organism>
<evidence type="ECO:0000313" key="3">
    <source>
        <dbReference type="Proteomes" id="UP001597525"/>
    </source>
</evidence>
<reference evidence="3" key="1">
    <citation type="journal article" date="2019" name="Int. J. Syst. Evol. Microbiol.">
        <title>The Global Catalogue of Microorganisms (GCM) 10K type strain sequencing project: providing services to taxonomists for standard genome sequencing and annotation.</title>
        <authorList>
            <consortium name="The Broad Institute Genomics Platform"/>
            <consortium name="The Broad Institute Genome Sequencing Center for Infectious Disease"/>
            <person name="Wu L."/>
            <person name="Ma J."/>
        </authorList>
    </citation>
    <scope>NUCLEOTIDE SEQUENCE [LARGE SCALE GENOMIC DNA]</scope>
    <source>
        <strain evidence="3">KCTC 22814</strain>
    </source>
</reference>
<dbReference type="EMBL" id="JBHUPB010000015">
    <property type="protein sequence ID" value="MFD2970093.1"/>
    <property type="molecule type" value="Genomic_DNA"/>
</dbReference>
<feature type="transmembrane region" description="Helical" evidence="1">
    <location>
        <begin position="153"/>
        <end position="172"/>
    </location>
</feature>
<protein>
    <recommendedName>
        <fullName evidence="4">DUF962 domain-containing protein</fullName>
    </recommendedName>
</protein>
<evidence type="ECO:0008006" key="4">
    <source>
        <dbReference type="Google" id="ProtNLM"/>
    </source>
</evidence>
<keyword evidence="3" id="KW-1185">Reference proteome</keyword>
<accession>A0ABW6BN68</accession>